<name>A0ABD2W6S0_9HYME</name>
<keyword evidence="1" id="KW-0040">ANK repeat</keyword>
<evidence type="ECO:0000313" key="3">
    <source>
        <dbReference type="Proteomes" id="UP001627154"/>
    </source>
</evidence>
<evidence type="ECO:0008006" key="4">
    <source>
        <dbReference type="Google" id="ProtNLM"/>
    </source>
</evidence>
<proteinExistence type="predicted"/>
<dbReference type="AlphaFoldDB" id="A0ABD2W6S0"/>
<dbReference type="PROSITE" id="PS50297">
    <property type="entry name" value="ANK_REP_REGION"/>
    <property type="match status" value="1"/>
</dbReference>
<feature type="repeat" description="ANK" evidence="1">
    <location>
        <begin position="36"/>
        <end position="64"/>
    </location>
</feature>
<reference evidence="2 3" key="1">
    <citation type="journal article" date="2024" name="bioRxiv">
        <title>A reference genome for Trichogramma kaykai: A tiny desert-dwelling parasitoid wasp with competing sex-ratio distorters.</title>
        <authorList>
            <person name="Culotta J."/>
            <person name="Lindsey A.R."/>
        </authorList>
    </citation>
    <scope>NUCLEOTIDE SEQUENCE [LARGE SCALE GENOMIC DNA]</scope>
    <source>
        <strain evidence="2 3">KSX58</strain>
    </source>
</reference>
<evidence type="ECO:0000313" key="2">
    <source>
        <dbReference type="EMBL" id="KAL3388581.1"/>
    </source>
</evidence>
<dbReference type="InterPro" id="IPR036770">
    <property type="entry name" value="Ankyrin_rpt-contain_sf"/>
</dbReference>
<comment type="caution">
    <text evidence="2">The sequence shown here is derived from an EMBL/GenBank/DDBJ whole genome shotgun (WGS) entry which is preliminary data.</text>
</comment>
<sequence>MHVICNRKVDDDIIEIFFKAIDDTQQTVQIDALDNDNRTPLQLAASNFLPHTIDVLLDRGADLSSFVFPTENIFTFGGFTASYCPDCHFKLRLASGTLAVFERLEKRGYELTQNDVLQISKLFANYKLFEKSVDLDKSWYDDEEFASRAKKCMVKPDLSLHDLIQLRPEEASRQLTYSDYLVLARSREFRGLRREHQDTCAVHLCEKLSRGFFRVFALYPFWDLIHKRLPLEICEMIMKHLTNEDVCNIYVAAAG</sequence>
<keyword evidence="3" id="KW-1185">Reference proteome</keyword>
<dbReference type="Proteomes" id="UP001627154">
    <property type="component" value="Unassembled WGS sequence"/>
</dbReference>
<gene>
    <name evidence="2" type="ORF">TKK_016300</name>
</gene>
<dbReference type="PROSITE" id="PS50088">
    <property type="entry name" value="ANK_REPEAT"/>
    <property type="match status" value="1"/>
</dbReference>
<dbReference type="InterPro" id="IPR002110">
    <property type="entry name" value="Ankyrin_rpt"/>
</dbReference>
<dbReference type="SUPFAM" id="SSF48403">
    <property type="entry name" value="Ankyrin repeat"/>
    <property type="match status" value="1"/>
</dbReference>
<protein>
    <recommendedName>
        <fullName evidence="4">SOCS box domain-containing protein</fullName>
    </recommendedName>
</protein>
<accession>A0ABD2W6S0</accession>
<evidence type="ECO:0000256" key="1">
    <source>
        <dbReference type="PROSITE-ProRule" id="PRU00023"/>
    </source>
</evidence>
<organism evidence="2 3">
    <name type="scientific">Trichogramma kaykai</name>
    <dbReference type="NCBI Taxonomy" id="54128"/>
    <lineage>
        <taxon>Eukaryota</taxon>
        <taxon>Metazoa</taxon>
        <taxon>Ecdysozoa</taxon>
        <taxon>Arthropoda</taxon>
        <taxon>Hexapoda</taxon>
        <taxon>Insecta</taxon>
        <taxon>Pterygota</taxon>
        <taxon>Neoptera</taxon>
        <taxon>Endopterygota</taxon>
        <taxon>Hymenoptera</taxon>
        <taxon>Apocrita</taxon>
        <taxon>Proctotrupomorpha</taxon>
        <taxon>Chalcidoidea</taxon>
        <taxon>Trichogrammatidae</taxon>
        <taxon>Trichogramma</taxon>
    </lineage>
</organism>
<dbReference type="Gene3D" id="1.25.40.20">
    <property type="entry name" value="Ankyrin repeat-containing domain"/>
    <property type="match status" value="1"/>
</dbReference>
<dbReference type="EMBL" id="JBJJXI010000129">
    <property type="protein sequence ID" value="KAL3388581.1"/>
    <property type="molecule type" value="Genomic_DNA"/>
</dbReference>